<dbReference type="PROSITE" id="PS00080">
    <property type="entry name" value="MULTICOPPER_OXIDASE2"/>
    <property type="match status" value="1"/>
</dbReference>
<dbReference type="SUPFAM" id="SSF49503">
    <property type="entry name" value="Cupredoxins"/>
    <property type="match status" value="3"/>
</dbReference>
<dbReference type="Proteomes" id="UP000077671">
    <property type="component" value="Unassembled WGS sequence"/>
</dbReference>
<evidence type="ECO:0000256" key="5">
    <source>
        <dbReference type="ARBA" id="ARBA00023180"/>
    </source>
</evidence>
<keyword evidence="5" id="KW-0325">Glycoprotein</keyword>
<evidence type="ECO:0000256" key="2">
    <source>
        <dbReference type="ARBA" id="ARBA00022723"/>
    </source>
</evidence>
<dbReference type="Pfam" id="PF07731">
    <property type="entry name" value="Cu-oxidase_2"/>
    <property type="match status" value="1"/>
</dbReference>
<dbReference type="EMBL" id="LWDD02000169">
    <property type="protein sequence ID" value="KAE8263138.1"/>
    <property type="molecule type" value="Genomic_DNA"/>
</dbReference>
<dbReference type="InterPro" id="IPR001117">
    <property type="entry name" value="Cu-oxidase_2nd"/>
</dbReference>
<dbReference type="Proteomes" id="UP000836402">
    <property type="component" value="Unassembled WGS sequence"/>
</dbReference>
<reference evidence="10" key="3">
    <citation type="submission" date="2020-10" db="EMBL/GenBank/DDBJ databases">
        <authorList>
            <person name="Sedaghatjoo S."/>
        </authorList>
    </citation>
    <scope>NUCLEOTIDE SEQUENCE</scope>
    <source>
        <strain evidence="10">AZH3</strain>
    </source>
</reference>
<dbReference type="InterPro" id="IPR011706">
    <property type="entry name" value="Cu-oxidase_C"/>
</dbReference>
<evidence type="ECO:0000259" key="8">
    <source>
        <dbReference type="Pfam" id="PF07731"/>
    </source>
</evidence>
<dbReference type="InterPro" id="IPR045087">
    <property type="entry name" value="Cu-oxidase_fam"/>
</dbReference>
<proteinExistence type="inferred from homology"/>
<name>A0A177VGA6_9BASI</name>
<comment type="similarity">
    <text evidence="1">Belongs to the multicopper oxidase family.</text>
</comment>
<feature type="transmembrane region" description="Helical" evidence="6">
    <location>
        <begin position="44"/>
        <end position="66"/>
    </location>
</feature>
<dbReference type="Gene3D" id="2.60.40.420">
    <property type="entry name" value="Cupredoxins - blue copper proteins"/>
    <property type="match status" value="3"/>
</dbReference>
<dbReference type="InterPro" id="IPR002355">
    <property type="entry name" value="Cu_oxidase_Cu_BS"/>
</dbReference>
<evidence type="ECO:0000256" key="3">
    <source>
        <dbReference type="ARBA" id="ARBA00023002"/>
    </source>
</evidence>
<feature type="domain" description="Plastocyanin-like" evidence="7">
    <location>
        <begin position="281"/>
        <end position="425"/>
    </location>
</feature>
<evidence type="ECO:0000313" key="10">
    <source>
        <dbReference type="EMBL" id="CAD6946145.1"/>
    </source>
</evidence>
<dbReference type="AlphaFoldDB" id="A0A177VGA6"/>
<evidence type="ECO:0000313" key="13">
    <source>
        <dbReference type="Proteomes" id="UP000836402"/>
    </source>
</evidence>
<dbReference type="EMBL" id="CAJHJG010004933">
    <property type="protein sequence ID" value="CAD6946145.1"/>
    <property type="molecule type" value="Genomic_DNA"/>
</dbReference>
<evidence type="ECO:0000259" key="9">
    <source>
        <dbReference type="Pfam" id="PF07732"/>
    </source>
</evidence>
<keyword evidence="13" id="KW-1185">Reference proteome</keyword>
<keyword evidence="2" id="KW-0479">Metal-binding</keyword>
<evidence type="ECO:0000259" key="7">
    <source>
        <dbReference type="Pfam" id="PF00394"/>
    </source>
</evidence>
<keyword evidence="6" id="KW-0812">Transmembrane</keyword>
<protein>
    <recommendedName>
        <fullName evidence="14">Laccase</fullName>
    </recommendedName>
</protein>
<feature type="domain" description="Plastocyanin-like" evidence="9">
    <location>
        <begin position="150"/>
        <end position="257"/>
    </location>
</feature>
<reference evidence="11" key="1">
    <citation type="submission" date="2016-04" db="EMBL/GenBank/DDBJ databases">
        <authorList>
            <person name="Nguyen H.D."/>
            <person name="Kesanakurti P."/>
            <person name="Cullis J."/>
            <person name="Levesque C.A."/>
            <person name="Hambleton S."/>
        </authorList>
    </citation>
    <scope>NUCLEOTIDE SEQUENCE</scope>
    <source>
        <strain evidence="11">DAOMC 238032</strain>
    </source>
</reference>
<evidence type="ECO:0000256" key="6">
    <source>
        <dbReference type="SAM" id="Phobius"/>
    </source>
</evidence>
<gene>
    <name evidence="11" type="ORF">A4X03_0g1906</name>
    <name evidence="10" type="ORF">JKIAZH3_G1669</name>
</gene>
<keyword evidence="6" id="KW-1133">Transmembrane helix</keyword>
<keyword evidence="4" id="KW-0186">Copper</keyword>
<evidence type="ECO:0008006" key="14">
    <source>
        <dbReference type="Google" id="ProtNLM"/>
    </source>
</evidence>
<dbReference type="PANTHER" id="PTHR11709:SF414">
    <property type="entry name" value="ADR239WP"/>
    <property type="match status" value="1"/>
</dbReference>
<comment type="caution">
    <text evidence="11">The sequence shown here is derived from an EMBL/GenBank/DDBJ whole genome shotgun (WGS) entry which is preliminary data.</text>
</comment>
<evidence type="ECO:0000256" key="4">
    <source>
        <dbReference type="ARBA" id="ARBA00023008"/>
    </source>
</evidence>
<dbReference type="GO" id="GO:0005507">
    <property type="term" value="F:copper ion binding"/>
    <property type="evidence" value="ECO:0007669"/>
    <property type="project" value="InterPro"/>
</dbReference>
<dbReference type="PROSITE" id="PS00079">
    <property type="entry name" value="MULTICOPPER_OXIDASE1"/>
    <property type="match status" value="1"/>
</dbReference>
<dbReference type="GO" id="GO:0016491">
    <property type="term" value="F:oxidoreductase activity"/>
    <property type="evidence" value="ECO:0007669"/>
    <property type="project" value="UniProtKB-KW"/>
</dbReference>
<evidence type="ECO:0000313" key="11">
    <source>
        <dbReference type="EMBL" id="KAE8263138.1"/>
    </source>
</evidence>
<evidence type="ECO:0000256" key="1">
    <source>
        <dbReference type="ARBA" id="ARBA00010609"/>
    </source>
</evidence>
<dbReference type="InterPro" id="IPR033138">
    <property type="entry name" value="Cu_oxidase_CS"/>
</dbReference>
<keyword evidence="3" id="KW-0560">Oxidoreductase</keyword>
<dbReference type="InterPro" id="IPR011707">
    <property type="entry name" value="Cu-oxidase-like_N"/>
</dbReference>
<dbReference type="PANTHER" id="PTHR11709">
    <property type="entry name" value="MULTI-COPPER OXIDASE"/>
    <property type="match status" value="1"/>
</dbReference>
<keyword evidence="6" id="KW-0472">Membrane</keyword>
<sequence>MAALDSSINSTAGSSTTSLNAECHELEKQHATNVRPTPFYRRPLILALAFIAAAALFGTALGLGVLSDQFASHRLTTLLARADARPPPPSPTRTLTEGTVSSYTVGAPYPVIPIQQLVDPSQFILSPTFDTKASPQTREYSWTVSEVIAAPGGINRRMLVVNGKYPGPTIEANLGDRIVVHVTNKMSNITTIHWHGQLQNGTNWQDGVFATTECGIAPNTTYTYSWVVQLTGTYWWHAHTGALYNDGLIGALILHGRDDVYGFRSRPSDTTRPANVSYDGDIIVMVNDLYNLFSTDWVSDYLTQKDSPVFGAVPLPDYGVMNGIGQANCSAVPAGQTCERNGNAGLYSSVTVAPRRRYRLRVINSGALVAWNFSVDAHTLNVIEVDGTEVFSRPAQSVAIDVAQRTSVIIETDQRPGAYFMRSHMLEEDIPFTLASQVKDQKMVMRYSGISSSITPNLTASPPTLPGSPPRNLNTDTLTPIVSINPPPATKQITLDIDFAKDAEENNELRAYFNGSTFGRPYPGYSTIDAVKGSYLNNTIPVTNGLFVTTDKYEVIDLIVNNHDPGSHPLHGFVPYILGSGPGDYPAGSLDLTKTFVNPMRRDVYTMQSSAWAVIRFVADNPGEWVYHCHLSSHMAAGLIMTFSIQPAKVAQFTLPADHTAECNTIRSSGITAEA</sequence>
<reference evidence="11" key="2">
    <citation type="journal article" date="2019" name="IMA Fungus">
        <title>Genome sequencing and comparison of five Tilletia species to identify candidate genes for the detection of regulated species infecting wheat.</title>
        <authorList>
            <person name="Nguyen H.D.T."/>
            <person name="Sultana T."/>
            <person name="Kesanakurti P."/>
            <person name="Hambleton S."/>
        </authorList>
    </citation>
    <scope>NUCLEOTIDE SEQUENCE</scope>
    <source>
        <strain evidence="11">DAOMC 238032</strain>
    </source>
</reference>
<organism evidence="11 12">
    <name type="scientific">Tilletia caries</name>
    <name type="common">wheat bunt fungus</name>
    <dbReference type="NCBI Taxonomy" id="13290"/>
    <lineage>
        <taxon>Eukaryota</taxon>
        <taxon>Fungi</taxon>
        <taxon>Dikarya</taxon>
        <taxon>Basidiomycota</taxon>
        <taxon>Ustilaginomycotina</taxon>
        <taxon>Exobasidiomycetes</taxon>
        <taxon>Tilletiales</taxon>
        <taxon>Tilletiaceae</taxon>
        <taxon>Tilletia</taxon>
    </lineage>
</organism>
<dbReference type="Pfam" id="PF00394">
    <property type="entry name" value="Cu-oxidase"/>
    <property type="match status" value="1"/>
</dbReference>
<evidence type="ECO:0000313" key="12">
    <source>
        <dbReference type="Proteomes" id="UP000077671"/>
    </source>
</evidence>
<accession>A0A177VGA6</accession>
<dbReference type="InterPro" id="IPR008972">
    <property type="entry name" value="Cupredoxin"/>
</dbReference>
<feature type="domain" description="Plastocyanin-like" evidence="8">
    <location>
        <begin position="537"/>
        <end position="647"/>
    </location>
</feature>
<dbReference type="Pfam" id="PF07732">
    <property type="entry name" value="Cu-oxidase_3"/>
    <property type="match status" value="1"/>
</dbReference>